<reference evidence="1" key="1">
    <citation type="submission" date="2017-12" db="EMBL/GenBank/DDBJ databases">
        <authorList>
            <person name="Barbosa P."/>
            <person name="Usie A."/>
            <person name="Ramos A.M."/>
        </authorList>
    </citation>
    <scope>NUCLEOTIDE SEQUENCE</scope>
    <source>
        <strain evidence="1">HL8</strain>
        <tissue evidence="1">Leaves</tissue>
    </source>
</reference>
<reference evidence="1" key="3">
    <citation type="submission" date="2023-07" db="EMBL/GenBank/DDBJ databases">
        <title>An improved reference 1 genome and first organelle genomes of Quercus suber.</title>
        <authorList>
            <consortium name="Genosuber Consortium"/>
            <person name="Usie A."/>
            <person name="Serra O."/>
            <person name="Barros P."/>
        </authorList>
    </citation>
    <scope>NUCLEOTIDE SEQUENCE</scope>
    <source>
        <strain evidence="1">HL8</strain>
        <tissue evidence="1">Leaves</tissue>
    </source>
</reference>
<accession>A0AAW0MBZ4</accession>
<proteinExistence type="predicted"/>
<dbReference type="AlphaFoldDB" id="A0AAW0MBZ4"/>
<sequence length="80" mass="8658">MVVFSIPESTLLTSKSLSNPQITMAVAAATVVAASEPSGSSTTSMPSFFPVVFIWEQTLCSIFGCLEKNCIFVVRSSKYW</sequence>
<reference evidence="1" key="2">
    <citation type="journal article" date="2018" name="Sci. Data">
        <title>The draft genome sequence of cork oak.</title>
        <authorList>
            <person name="Ramos A.M."/>
            <person name="Usie A."/>
            <person name="Barbosa P."/>
            <person name="Barros P.M."/>
            <person name="Capote T."/>
            <person name="Chaves I."/>
            <person name="Simoes F."/>
            <person name="Abreu I."/>
            <person name="Carrasquinho I."/>
            <person name="Faro C."/>
            <person name="Guimaraes J.B."/>
            <person name="Mendonca D."/>
            <person name="Nobrega F."/>
            <person name="Rodrigues L."/>
            <person name="Saibo N.J.M."/>
            <person name="Varela M.C."/>
            <person name="Egas C."/>
            <person name="Matos J."/>
            <person name="Miguel C.M."/>
            <person name="Oliveira M.M."/>
            <person name="Ricardo C.P."/>
            <person name="Goncalves S."/>
        </authorList>
    </citation>
    <scope>NUCLEOTIDE SEQUENCE [LARGE SCALE GENOMIC DNA]</scope>
    <source>
        <strain evidence="1">HL8</strain>
    </source>
</reference>
<evidence type="ECO:0000313" key="1">
    <source>
        <dbReference type="EMBL" id="KAK7860308.1"/>
    </source>
</evidence>
<comment type="caution">
    <text evidence="1">The sequence shown here is derived from an EMBL/GenBank/DDBJ whole genome shotgun (WGS) entry which is preliminary data.</text>
</comment>
<protein>
    <submittedName>
        <fullName evidence="1">Uncharacterized protein</fullName>
    </submittedName>
</protein>
<dbReference type="EMBL" id="PKMF04000007">
    <property type="protein sequence ID" value="KAK7860308.1"/>
    <property type="molecule type" value="Genomic_DNA"/>
</dbReference>
<organism evidence="1">
    <name type="scientific">Quercus suber</name>
    <name type="common">Cork oak</name>
    <dbReference type="NCBI Taxonomy" id="58331"/>
    <lineage>
        <taxon>Eukaryota</taxon>
        <taxon>Viridiplantae</taxon>
        <taxon>Streptophyta</taxon>
        <taxon>Embryophyta</taxon>
        <taxon>Tracheophyta</taxon>
        <taxon>Spermatophyta</taxon>
        <taxon>Magnoliopsida</taxon>
        <taxon>eudicotyledons</taxon>
        <taxon>Gunneridae</taxon>
        <taxon>Pentapetalae</taxon>
        <taxon>rosids</taxon>
        <taxon>fabids</taxon>
        <taxon>Fagales</taxon>
        <taxon>Fagaceae</taxon>
        <taxon>Quercus</taxon>
    </lineage>
</organism>
<gene>
    <name evidence="1" type="ORF">CFP56_039635</name>
</gene>
<name>A0AAW0MBZ4_QUESU</name>